<dbReference type="SMART" id="SM00295">
    <property type="entry name" value="B41"/>
    <property type="match status" value="1"/>
</dbReference>
<dbReference type="SUPFAM" id="SSF50729">
    <property type="entry name" value="PH domain-like"/>
    <property type="match status" value="1"/>
</dbReference>
<evidence type="ECO:0000313" key="19">
    <source>
        <dbReference type="Proteomes" id="UP000835052"/>
    </source>
</evidence>
<dbReference type="Gene3D" id="2.30.30.40">
    <property type="entry name" value="SH3 Domains"/>
    <property type="match status" value="1"/>
</dbReference>
<evidence type="ECO:0000256" key="5">
    <source>
        <dbReference type="ARBA" id="ARBA00022737"/>
    </source>
</evidence>
<feature type="compositionally biased region" description="Basic and acidic residues" evidence="13">
    <location>
        <begin position="1453"/>
        <end position="1469"/>
    </location>
</feature>
<dbReference type="SMART" id="SM00015">
    <property type="entry name" value="IQ"/>
    <property type="match status" value="2"/>
</dbReference>
<feature type="region of interest" description="Disordered" evidence="13">
    <location>
        <begin position="1044"/>
        <end position="1149"/>
    </location>
</feature>
<proteinExistence type="inferred from homology"/>
<name>A0A8S1H198_9PELO</name>
<evidence type="ECO:0000256" key="12">
    <source>
        <dbReference type="PROSITE-ProRule" id="PRU00782"/>
    </source>
</evidence>
<keyword evidence="19" id="KW-1185">Reference proteome</keyword>
<dbReference type="SUPFAM" id="SSF52540">
    <property type="entry name" value="P-loop containing nucleoside triphosphate hydrolases"/>
    <property type="match status" value="1"/>
</dbReference>
<feature type="region of interest" description="Disordered" evidence="13">
    <location>
        <begin position="1245"/>
        <end position="1292"/>
    </location>
</feature>
<protein>
    <submittedName>
        <fullName evidence="18">Uncharacterized protein</fullName>
    </submittedName>
</protein>
<dbReference type="InterPro" id="IPR000857">
    <property type="entry name" value="MyTH4_dom"/>
</dbReference>
<keyword evidence="9 12" id="KW-0505">Motor protein</keyword>
<feature type="region of interest" description="Disordered" evidence="13">
    <location>
        <begin position="1381"/>
        <end position="1484"/>
    </location>
</feature>
<dbReference type="CDD" id="cd14473">
    <property type="entry name" value="FERM_B-lobe"/>
    <property type="match status" value="1"/>
</dbReference>
<dbReference type="PRINTS" id="PR00193">
    <property type="entry name" value="MYOSINHEAVY"/>
</dbReference>
<dbReference type="Gene3D" id="6.20.240.20">
    <property type="match status" value="1"/>
</dbReference>
<dbReference type="Gene3D" id="1.20.5.190">
    <property type="match status" value="1"/>
</dbReference>
<keyword evidence="10 12" id="KW-0009">Actin-binding</keyword>
<feature type="compositionally biased region" description="Basic and acidic residues" evidence="13">
    <location>
        <begin position="1127"/>
        <end position="1149"/>
    </location>
</feature>
<evidence type="ECO:0000259" key="14">
    <source>
        <dbReference type="PROSITE" id="PS50002"/>
    </source>
</evidence>
<keyword evidence="5" id="KW-0677">Repeat</keyword>
<dbReference type="SMART" id="SM00139">
    <property type="entry name" value="MyTH4"/>
    <property type="match status" value="2"/>
</dbReference>
<feature type="compositionally biased region" description="Basic and acidic residues" evidence="13">
    <location>
        <begin position="1065"/>
        <end position="1076"/>
    </location>
</feature>
<evidence type="ECO:0000256" key="13">
    <source>
        <dbReference type="SAM" id="MobiDB-lite"/>
    </source>
</evidence>
<dbReference type="Gene3D" id="3.40.850.10">
    <property type="entry name" value="Kinesin motor domain"/>
    <property type="match status" value="1"/>
</dbReference>
<feature type="domain" description="MyTH4" evidence="16">
    <location>
        <begin position="2115"/>
        <end position="2270"/>
    </location>
</feature>
<dbReference type="PANTHER" id="PTHR22692">
    <property type="entry name" value="MYOSIN VII, XV"/>
    <property type="match status" value="1"/>
</dbReference>
<dbReference type="Pfam" id="PF00784">
    <property type="entry name" value="MyTH4"/>
    <property type="match status" value="2"/>
</dbReference>
<evidence type="ECO:0000256" key="1">
    <source>
        <dbReference type="ARBA" id="ARBA00004496"/>
    </source>
</evidence>
<dbReference type="GO" id="GO:0003779">
    <property type="term" value="F:actin binding"/>
    <property type="evidence" value="ECO:0007669"/>
    <property type="project" value="UniProtKB-KW"/>
</dbReference>
<keyword evidence="4" id="KW-0963">Cytoplasm</keyword>
<feature type="domain" description="FERM" evidence="15">
    <location>
        <begin position="2276"/>
        <end position="2585"/>
    </location>
</feature>
<dbReference type="InterPro" id="IPR051567">
    <property type="entry name" value="Unconventional_Myosin_ATPase"/>
</dbReference>
<dbReference type="PROSITE" id="PS51016">
    <property type="entry name" value="MYTH4"/>
    <property type="match status" value="2"/>
</dbReference>
<dbReference type="Pfam" id="PF07653">
    <property type="entry name" value="SH3_2"/>
    <property type="match status" value="1"/>
</dbReference>
<evidence type="ECO:0000256" key="7">
    <source>
        <dbReference type="ARBA" id="ARBA00022840"/>
    </source>
</evidence>
<organism evidence="18 19">
    <name type="scientific">Caenorhabditis auriculariae</name>
    <dbReference type="NCBI Taxonomy" id="2777116"/>
    <lineage>
        <taxon>Eukaryota</taxon>
        <taxon>Metazoa</taxon>
        <taxon>Ecdysozoa</taxon>
        <taxon>Nematoda</taxon>
        <taxon>Chromadorea</taxon>
        <taxon>Rhabditida</taxon>
        <taxon>Rhabditina</taxon>
        <taxon>Rhabditomorpha</taxon>
        <taxon>Rhabditoidea</taxon>
        <taxon>Rhabditidae</taxon>
        <taxon>Peloderinae</taxon>
        <taxon>Caenorhabditis</taxon>
    </lineage>
</organism>
<dbReference type="InterPro" id="IPR027417">
    <property type="entry name" value="P-loop_NTPase"/>
</dbReference>
<feature type="domain" description="SH3" evidence="14">
    <location>
        <begin position="1985"/>
        <end position="2050"/>
    </location>
</feature>
<keyword evidence="7 12" id="KW-0067">ATP-binding</keyword>
<feature type="region of interest" description="Actin-binding" evidence="12">
    <location>
        <begin position="554"/>
        <end position="576"/>
    </location>
</feature>
<keyword evidence="8 12" id="KW-0518">Myosin</keyword>
<dbReference type="PROSITE" id="PS51456">
    <property type="entry name" value="MYOSIN_MOTOR"/>
    <property type="match status" value="1"/>
</dbReference>
<dbReference type="InterPro" id="IPR019749">
    <property type="entry name" value="Band_41_domain"/>
</dbReference>
<keyword evidence="6 12" id="KW-0547">Nucleotide-binding</keyword>
<dbReference type="EMBL" id="CAJGYM010000009">
    <property type="protein sequence ID" value="CAD6189023.1"/>
    <property type="molecule type" value="Genomic_DNA"/>
</dbReference>
<evidence type="ECO:0000256" key="8">
    <source>
        <dbReference type="ARBA" id="ARBA00023123"/>
    </source>
</evidence>
<dbReference type="GO" id="GO:0003774">
    <property type="term" value="F:cytoskeletal motor activity"/>
    <property type="evidence" value="ECO:0007669"/>
    <property type="project" value="UniProtKB-UniRule"/>
</dbReference>
<dbReference type="GO" id="GO:0005524">
    <property type="term" value="F:ATP binding"/>
    <property type="evidence" value="ECO:0007669"/>
    <property type="project" value="UniProtKB-UniRule"/>
</dbReference>
<evidence type="ECO:0000256" key="6">
    <source>
        <dbReference type="ARBA" id="ARBA00022741"/>
    </source>
</evidence>
<dbReference type="Gene3D" id="2.30.29.30">
    <property type="entry name" value="Pleckstrin-homology domain (PH domain)/Phosphotyrosine-binding domain (PTB)"/>
    <property type="match status" value="1"/>
</dbReference>
<dbReference type="Gene3D" id="1.20.58.530">
    <property type="match status" value="1"/>
</dbReference>
<dbReference type="InterPro" id="IPR059004">
    <property type="entry name" value="MYO15"/>
</dbReference>
<dbReference type="InterPro" id="IPR000299">
    <property type="entry name" value="FERM_domain"/>
</dbReference>
<dbReference type="PROSITE" id="PS50002">
    <property type="entry name" value="SH3"/>
    <property type="match status" value="1"/>
</dbReference>
<sequence length="2591" mass="298568">MSFSRPLSPSQRGEIENLIENDEISEASITQTIHERYKKRKPYTKASEVLIAVNSFEKLPIYGSANIRQHAGPNKQSHIYGVARAALARIIDNASTTESIVLGGESASGKSFNAREVFRYFASQSNSRISLKEADAIHTVLRSFGCARTLKNDAATRFGYSLDLLYQKSQLSGINLKYTLPIEVSRVVAQKPGERNFNIFYEIYHGLHDDAKNAFGIRDLQMFFYLNQGKTTSNVQEDEDRFDALDNALGMIGFSEDHRLNIYKIVSTILHIGNIYFRMKKGTEYLEIGNSSEIKWIAFLLELEYDDLKNSLLQRSGREEGDEPIPIASISAALDNRDALAMFLYEELFKWILSSISLHFKCPKHTGTISIVDFYGFERYNNNGLEEFIVNSVNERMENIFVKHAFHDQLVDYLKDGIMVDYKVPSSIENGKVVELLYKKPYGLLPLLTDECKFPKGSDETYVENCNLNHLDKSCYGKARSKERVKFSVRHYAGTIWYNAQDFVRKNRKTLSSGLQKALSESRNAVISLLFRSIEVREGADHIVSTAQATMIGCQTLIDKINGTNAQFVRCIRSNNERQPFKFDIPVVNRQVKSLLIAELLRFRTLGYPIKILKQKFAQQYRCLLPGDIAMCQNEKEIIQDILQGQGVKYENDFKIGNDYVFLREKLADRYETLQYTTCRDAAFMIQKTIKGYIARKNYKKKKAAIVKLQAGVRGWRTRRDYASERERILAELGKKRPRETNDFKLIIRRLKRTIIAKISLQPHSSAALTSTKMLRIVTNYLTIPIKNFLQSCPTVTVEQFAEQNFKGHLLEPRREPIMTPFLPKESEIDFRLSVEIFKLLLKYMNDNNLEHSNRDDLARYYIAQGISNPCQRDEILVQIANQVYKNPNKIAVERGWKLMHMAISSLFKQQPNALREQLFSTLQRRLRIFDTLISRELPSSNLELLVNNGVQNTVVEVSCFDGPTYDIQVHPWATAEDVADRILRQRGVGAPMGWTVEVDTPNRIFAPTGTHFIHDVFACVDGVEADDEKPVFYSFPPEKLIKPKEKPTPKIEALDRVMSPTIRKISDRHGRENSSDSHQGTLPRVFSPVISMRKSSHNTPNDTLNRSIEEEPTYSYTLPLKNKNKSRVEEPPEPLSSREKSLERIQDREIYEDNSHSLLTSPKMPRKKYSRPETEEYQPINFAPPPTFQYPQQMPYMQYVPVMMHPQQMMAPQGMMSTMPMMHQPMIMQPQALYSYTPQYPQVPQYPAPIDPPRPEIPSRNRSRHSSERIEEHEPDYRSQSRNLGFDSVRSRGTIPEHLDVRARSRGDVPSEYSTMSVASRIRHMPVPENSKDVDRFLDAVFDQILSPDEHQKAEINPVALAKTIKGGNYIPRASYEKPSYNAHRDPYQHNSHYNTITKRRDEGVPPTNSSPMRMRAQSVPRHVAMQNDGYINMRRNYPPNMDYSSDQSTSSEEHYPQNRGRSRERYQKPKNGSSYGQKQPVYMMMPVQVNEDGSMQPVMMSPQMMQDFRMPSRNDFASPNSQRSRKVHHSVDRMSRRSPSVDTYQARPPMIRRTPDDVERIQMPQRLRNSESPRIVTRPPPPPYETLRSPRAASRSRERMEAPMMTRQIPPRIDHRYATSNTNNAAISPEPRGLNRLPVEKYTDPAVKSSKLNSEHLNPNKFNVEYEKAVAQAEKNKSKEAINKLNDQLKRLPPPVDNVVVIRPRVQRVEEFEFAPAIERPQPQPIYVPPEPAPYFVPPPVVETPPPQPKWIVEDSVDRPENLQGRTKAPKNATPSPPIPSKTVEKPAFKYVKAPWKLTIRKEMFYPGEVLNDIQVIDQVFAQVIEDCRKSYPYRIRLYERQQVEEILREDNVPPEHLNNQTSIHPDTKVRIIENARQWPIYFSQIYEVIEMRTKELVNVLFSISEHGVRILLHTPHDLENPLKVQDHFPFETMLDVVLESSDILAIHTRQEGNRAAFTVRIKTKQAAQIKKTLDKCLSGEVEKRKLVRALENYATNEPNHLSFNRGDIIELLPAPEGDAPPIGNWLYGRIGNQFGYLLPRYVDSNFSEDIPPLRFESSDERDEHEKFFVEEETLANGKYTMLEYARKRFRQSKESKRKDDWTWNELAQMIKYSQKPITQSLHAVFNAEDSKSSVEMFTSLMKFMGDIALKKSETFTDVVFKILLQCHHNLSLIDELYCQIIKQTTSNVSVKSDSALRGWRLLTIVTAYFRPTAAFQPYLQQYLAENSEDVQRQYHGTAKTCFDNLQQTLRYGGRKVLLSAMELQEATDGNTIRRQNFNLSNNHNLIVNIRSVTVVEEVIHELCNSLNVRSLHEQEEFSLCYVSGKDKKLSYCKMNEYILDICTDMEHKKIPFQFYLKRTIWAHPLRLDNAAYIDTMFEQVIDDYLRGTYISTNSSGQLTASTTADIVRLAALLHLLTPEKNKPVKTKHLNQIFPKTVFEPKHRAQEEWANRVNRELELCSPALSSAQVKGSFLELLSTWPLLGVSHFRLRSAVEDGAAVPETTLSIGKEGVQLLQPKSQEVYKQWSYQEIISVESIHKTAFKLVRIMTGSPENPRTLEFQSDKADEITHLIGQYLTIQQGDVRRSTEL</sequence>
<dbReference type="Pfam" id="PF02174">
    <property type="entry name" value="IRS"/>
    <property type="match status" value="1"/>
</dbReference>
<reference evidence="18" key="1">
    <citation type="submission" date="2020-10" db="EMBL/GenBank/DDBJ databases">
        <authorList>
            <person name="Kikuchi T."/>
        </authorList>
    </citation>
    <scope>NUCLEOTIDE SEQUENCE</scope>
    <source>
        <strain evidence="18">NKZ352</strain>
    </source>
</reference>
<feature type="region of interest" description="Disordered" evidence="13">
    <location>
        <begin position="1764"/>
        <end position="1784"/>
    </location>
</feature>
<dbReference type="PROSITE" id="PS50096">
    <property type="entry name" value="IQ"/>
    <property type="match status" value="2"/>
</dbReference>
<dbReference type="SUPFAM" id="SSF50044">
    <property type="entry name" value="SH3-domain"/>
    <property type="match status" value="1"/>
</dbReference>
<feature type="region of interest" description="Disordered" evidence="13">
    <location>
        <begin position="1566"/>
        <end position="1601"/>
    </location>
</feature>
<evidence type="ECO:0000313" key="18">
    <source>
        <dbReference type="EMBL" id="CAD6189023.1"/>
    </source>
</evidence>
<dbReference type="SMART" id="SM00242">
    <property type="entry name" value="MYSc"/>
    <property type="match status" value="1"/>
</dbReference>
<evidence type="ECO:0000256" key="9">
    <source>
        <dbReference type="ARBA" id="ARBA00023175"/>
    </source>
</evidence>
<evidence type="ECO:0000259" key="16">
    <source>
        <dbReference type="PROSITE" id="PS51016"/>
    </source>
</evidence>
<feature type="domain" description="Myosin motor" evidence="17">
    <location>
        <begin position="13"/>
        <end position="676"/>
    </location>
</feature>
<evidence type="ECO:0000259" key="17">
    <source>
        <dbReference type="PROSITE" id="PS51456"/>
    </source>
</evidence>
<dbReference type="OrthoDB" id="312459at2759"/>
<dbReference type="InterPro" id="IPR011993">
    <property type="entry name" value="PH-like_dom_sf"/>
</dbReference>
<dbReference type="PANTHER" id="PTHR22692:SF26">
    <property type="entry name" value="SH3 DOMAIN-CONTAINING PROTEIN"/>
    <property type="match status" value="1"/>
</dbReference>
<comment type="similarity">
    <text evidence="2 12">Belongs to the TRAFAC class myosin-kinesin ATPase superfamily. Myosin family.</text>
</comment>
<keyword evidence="3 11" id="KW-0728">SH3 domain</keyword>
<dbReference type="InterPro" id="IPR001609">
    <property type="entry name" value="Myosin_head_motor_dom-like"/>
</dbReference>
<dbReference type="InterPro" id="IPR036961">
    <property type="entry name" value="Kinesin_motor_dom_sf"/>
</dbReference>
<feature type="region of interest" description="Disordered" evidence="13">
    <location>
        <begin position="1512"/>
        <end position="1546"/>
    </location>
</feature>
<dbReference type="Pfam" id="PF00373">
    <property type="entry name" value="FERM_M"/>
    <property type="match status" value="1"/>
</dbReference>
<gene>
    <name evidence="18" type="ORF">CAUJ_LOCUS4942</name>
</gene>
<dbReference type="Gene3D" id="1.25.40.530">
    <property type="entry name" value="MyTH4 domain"/>
    <property type="match status" value="2"/>
</dbReference>
<dbReference type="Pfam" id="PF26570">
    <property type="entry name" value="MYO15"/>
    <property type="match status" value="1"/>
</dbReference>
<evidence type="ECO:0000256" key="10">
    <source>
        <dbReference type="ARBA" id="ARBA00023203"/>
    </source>
</evidence>
<dbReference type="Proteomes" id="UP000835052">
    <property type="component" value="Unassembled WGS sequence"/>
</dbReference>
<dbReference type="GO" id="GO:0016459">
    <property type="term" value="C:myosin complex"/>
    <property type="evidence" value="ECO:0007669"/>
    <property type="project" value="UniProtKB-KW"/>
</dbReference>
<evidence type="ECO:0000256" key="2">
    <source>
        <dbReference type="ARBA" id="ARBA00008314"/>
    </source>
</evidence>
<comment type="subcellular location">
    <subcellularLocation>
        <location evidence="1">Cytoplasm</location>
    </subcellularLocation>
</comment>
<evidence type="ECO:0000259" key="15">
    <source>
        <dbReference type="PROSITE" id="PS50057"/>
    </source>
</evidence>
<dbReference type="GO" id="GO:0120025">
    <property type="term" value="C:plasma membrane bounded cell projection"/>
    <property type="evidence" value="ECO:0007669"/>
    <property type="project" value="UniProtKB-ARBA"/>
</dbReference>
<dbReference type="InterPro" id="IPR000048">
    <property type="entry name" value="IQ_motif_EF-hand-BS"/>
</dbReference>
<feature type="compositionally biased region" description="Polar residues" evidence="13">
    <location>
        <begin position="1098"/>
        <end position="1107"/>
    </location>
</feature>
<feature type="compositionally biased region" description="Basic and acidic residues" evidence="13">
    <location>
        <begin position="1044"/>
        <end position="1056"/>
    </location>
</feature>
<comment type="caution">
    <text evidence="18">The sequence shown here is derived from an EMBL/GenBank/DDBJ whole genome shotgun (WGS) entry which is preliminary data.</text>
</comment>
<feature type="binding site" evidence="12">
    <location>
        <begin position="104"/>
        <end position="111"/>
    </location>
    <ligand>
        <name>ATP</name>
        <dbReference type="ChEBI" id="CHEBI:30616"/>
    </ligand>
</feature>
<dbReference type="InterPro" id="IPR002404">
    <property type="entry name" value="IRS_PTB"/>
</dbReference>
<feature type="domain" description="MyTH4" evidence="16">
    <location>
        <begin position="813"/>
        <end position="974"/>
    </location>
</feature>
<feature type="compositionally biased region" description="Basic and acidic residues" evidence="13">
    <location>
        <begin position="1254"/>
        <end position="1280"/>
    </location>
</feature>
<accession>A0A8S1H198</accession>
<dbReference type="Pfam" id="PF00612">
    <property type="entry name" value="IQ"/>
    <property type="match status" value="2"/>
</dbReference>
<dbReference type="PROSITE" id="PS50057">
    <property type="entry name" value="FERM_3"/>
    <property type="match status" value="1"/>
</dbReference>
<dbReference type="Gene3D" id="1.20.120.720">
    <property type="entry name" value="Myosin VI head, motor domain, U50 subdomain"/>
    <property type="match status" value="1"/>
</dbReference>
<dbReference type="SMART" id="SM00326">
    <property type="entry name" value="SH3"/>
    <property type="match status" value="1"/>
</dbReference>
<dbReference type="InterPro" id="IPR038185">
    <property type="entry name" value="MyTH4_dom_sf"/>
</dbReference>
<dbReference type="InterPro" id="IPR001452">
    <property type="entry name" value="SH3_domain"/>
</dbReference>
<evidence type="ECO:0000256" key="11">
    <source>
        <dbReference type="PROSITE-ProRule" id="PRU00192"/>
    </source>
</evidence>
<evidence type="ECO:0000256" key="3">
    <source>
        <dbReference type="ARBA" id="ARBA00022443"/>
    </source>
</evidence>
<dbReference type="Gene3D" id="1.10.10.820">
    <property type="match status" value="1"/>
</dbReference>
<dbReference type="InterPro" id="IPR036028">
    <property type="entry name" value="SH3-like_dom_sf"/>
</dbReference>
<evidence type="ECO:0000256" key="4">
    <source>
        <dbReference type="ARBA" id="ARBA00022490"/>
    </source>
</evidence>
<dbReference type="InterPro" id="IPR019748">
    <property type="entry name" value="FERM_central"/>
</dbReference>
<dbReference type="Pfam" id="PF00063">
    <property type="entry name" value="Myosin_head"/>
    <property type="match status" value="1"/>
</dbReference>